<evidence type="ECO:0000313" key="6">
    <source>
        <dbReference type="Proteomes" id="UP000094844"/>
    </source>
</evidence>
<dbReference type="AlphaFoldDB" id="A0A1C6YY08"/>
<evidence type="ECO:0000256" key="3">
    <source>
        <dbReference type="ARBA" id="ARBA00022691"/>
    </source>
</evidence>
<evidence type="ECO:0000259" key="4">
    <source>
        <dbReference type="Pfam" id="PF13847"/>
    </source>
</evidence>
<evidence type="ECO:0000256" key="1">
    <source>
        <dbReference type="ARBA" id="ARBA00022603"/>
    </source>
</evidence>
<dbReference type="PANTHER" id="PTHR43464:SF19">
    <property type="entry name" value="UBIQUINONE BIOSYNTHESIS O-METHYLTRANSFERASE, MITOCHONDRIAL"/>
    <property type="match status" value="1"/>
</dbReference>
<keyword evidence="3" id="KW-0949">S-adenosyl-L-methionine</keyword>
<proteinExistence type="predicted"/>
<sequence>MNNDDMYEKKYQILRQQNLDAWTGEGYARAWEQLNHIFDMLNKENLLPAPPAKFLELGCGNAAMSSQLMAQQGYDVYGVDISPTAIKWANERFLSLNLKGHFHVDNISNISHFTSESFDIFFDGSCLHCINGGDRLNCFAEIKRLIKPDGSLIISTMCGLPKQQEDINNYNYENYQLYQNNQPWRTLKPLDFLKEEIITSGFSILYTHVNENPWWDHATIVCVKQIIA</sequence>
<evidence type="ECO:0000256" key="2">
    <source>
        <dbReference type="ARBA" id="ARBA00022679"/>
    </source>
</evidence>
<dbReference type="InterPro" id="IPR029063">
    <property type="entry name" value="SAM-dependent_MTases_sf"/>
</dbReference>
<dbReference type="EMBL" id="FMIQ01000021">
    <property type="protein sequence ID" value="SCM51777.1"/>
    <property type="molecule type" value="Genomic_DNA"/>
</dbReference>
<feature type="domain" description="Methyltransferase" evidence="4">
    <location>
        <begin position="53"/>
        <end position="172"/>
    </location>
</feature>
<organism evidence="5 6">
    <name type="scientific">Hafnia alvei</name>
    <dbReference type="NCBI Taxonomy" id="569"/>
    <lineage>
        <taxon>Bacteria</taxon>
        <taxon>Pseudomonadati</taxon>
        <taxon>Pseudomonadota</taxon>
        <taxon>Gammaproteobacteria</taxon>
        <taxon>Enterobacterales</taxon>
        <taxon>Hafniaceae</taxon>
        <taxon>Hafnia</taxon>
    </lineage>
</organism>
<dbReference type="Proteomes" id="UP000094844">
    <property type="component" value="Unassembled WGS sequence"/>
</dbReference>
<dbReference type="RefSeq" id="WP_072307983.1">
    <property type="nucleotide sequence ID" value="NZ_FMIQ01000021.1"/>
</dbReference>
<gene>
    <name evidence="5" type="ORF">BN1044_01245</name>
</gene>
<name>A0A1C6YY08_HAFAL</name>
<dbReference type="PANTHER" id="PTHR43464">
    <property type="entry name" value="METHYLTRANSFERASE"/>
    <property type="match status" value="1"/>
</dbReference>
<accession>A0A1C6YY08</accession>
<dbReference type="Gene3D" id="3.40.50.150">
    <property type="entry name" value="Vaccinia Virus protein VP39"/>
    <property type="match status" value="1"/>
</dbReference>
<dbReference type="InterPro" id="IPR025714">
    <property type="entry name" value="Methyltranfer_dom"/>
</dbReference>
<dbReference type="Pfam" id="PF13847">
    <property type="entry name" value="Methyltransf_31"/>
    <property type="match status" value="1"/>
</dbReference>
<keyword evidence="1 5" id="KW-0489">Methyltransferase</keyword>
<reference evidence="5 6" key="1">
    <citation type="submission" date="2016-09" db="EMBL/GenBank/DDBJ databases">
        <authorList>
            <person name="Capua I."/>
            <person name="De Benedictis P."/>
            <person name="Joannis T."/>
            <person name="Lombin L.H."/>
            <person name="Cattoli G."/>
        </authorList>
    </citation>
    <scope>NUCLEOTIDE SEQUENCE [LARGE SCALE GENOMIC DNA]</scope>
    <source>
        <strain evidence="5 6">GB001</strain>
    </source>
</reference>
<dbReference type="GO" id="GO:0008168">
    <property type="term" value="F:methyltransferase activity"/>
    <property type="evidence" value="ECO:0007669"/>
    <property type="project" value="UniProtKB-KW"/>
</dbReference>
<dbReference type="OrthoDB" id="5872370at2"/>
<keyword evidence="2 5" id="KW-0808">Transferase</keyword>
<dbReference type="GO" id="GO:0032259">
    <property type="term" value="P:methylation"/>
    <property type="evidence" value="ECO:0007669"/>
    <property type="project" value="UniProtKB-KW"/>
</dbReference>
<dbReference type="SUPFAM" id="SSF53335">
    <property type="entry name" value="S-adenosyl-L-methionine-dependent methyltransferases"/>
    <property type="match status" value="1"/>
</dbReference>
<evidence type="ECO:0000313" key="5">
    <source>
        <dbReference type="EMBL" id="SCM51777.1"/>
    </source>
</evidence>
<protein>
    <submittedName>
        <fullName evidence="5">Methyltransferase domain-containing protein</fullName>
    </submittedName>
</protein>
<dbReference type="CDD" id="cd02440">
    <property type="entry name" value="AdoMet_MTases"/>
    <property type="match status" value="1"/>
</dbReference>